<sequence length="217" mass="22882">MLPHTTPAAAARLARRLPALLETLQAGLKSAGYAQVQVRRFLDRLGDLHQRALKGQAAVPSEGDVRSRGRTAVEQLLGPMLDPDAWIAPAEAQDSGFMDPSTRAPLFQATQAGFATTSAAATAGAVLPLALSVGHWVELQQEGGHVLRWQFTWASPHGTLMLFTDAAGKTHSMTPRLAQAMAEAGTMRLVASGAVVDGALDAVADAALRNSLDTFRP</sequence>
<evidence type="ECO:0000313" key="2">
    <source>
        <dbReference type="Proteomes" id="UP000617041"/>
    </source>
</evidence>
<dbReference type="InterPro" id="IPR012434">
    <property type="entry name" value="DUF1631"/>
</dbReference>
<name>A0A934Q4C8_9BURK</name>
<gene>
    <name evidence="1" type="ORF">I8E28_15640</name>
</gene>
<reference evidence="1" key="1">
    <citation type="submission" date="2020-12" db="EMBL/GenBank/DDBJ databases">
        <title>Ramlibacter sp. nov., isolated from a freshwater alga, Cryptomonas.</title>
        <authorList>
            <person name="Kim H.M."/>
            <person name="Jeon C.O."/>
        </authorList>
    </citation>
    <scope>NUCLEOTIDE SEQUENCE</scope>
    <source>
        <strain evidence="1">CrO1</strain>
    </source>
</reference>
<dbReference type="Pfam" id="PF07793">
    <property type="entry name" value="DUF1631"/>
    <property type="match status" value="1"/>
</dbReference>
<comment type="caution">
    <text evidence="1">The sequence shown here is derived from an EMBL/GenBank/DDBJ whole genome shotgun (WGS) entry which is preliminary data.</text>
</comment>
<keyword evidence="2" id="KW-1185">Reference proteome</keyword>
<dbReference type="AlphaFoldDB" id="A0A934Q4C8"/>
<organism evidence="1 2">
    <name type="scientific">Ramlibacter algicola</name>
    <dbReference type="NCBI Taxonomy" id="2795217"/>
    <lineage>
        <taxon>Bacteria</taxon>
        <taxon>Pseudomonadati</taxon>
        <taxon>Pseudomonadota</taxon>
        <taxon>Betaproteobacteria</taxon>
        <taxon>Burkholderiales</taxon>
        <taxon>Comamonadaceae</taxon>
        <taxon>Ramlibacter</taxon>
    </lineage>
</organism>
<proteinExistence type="predicted"/>
<dbReference type="RefSeq" id="WP_200788989.1">
    <property type="nucleotide sequence ID" value="NZ_JAEDAO010000001.1"/>
</dbReference>
<protein>
    <submittedName>
        <fullName evidence="1">DUF1631 family protein</fullName>
    </submittedName>
</protein>
<accession>A0A934Q4C8</accession>
<dbReference type="Proteomes" id="UP000617041">
    <property type="component" value="Unassembled WGS sequence"/>
</dbReference>
<evidence type="ECO:0000313" key="1">
    <source>
        <dbReference type="EMBL" id="MBK0394034.1"/>
    </source>
</evidence>
<dbReference type="EMBL" id="JAEDAO010000001">
    <property type="protein sequence ID" value="MBK0394034.1"/>
    <property type="molecule type" value="Genomic_DNA"/>
</dbReference>